<dbReference type="RefSeq" id="WP_371840040.1">
    <property type="nucleotide sequence ID" value="NZ_JBGMEK010000039.1"/>
</dbReference>
<feature type="transmembrane region" description="Helical" evidence="7">
    <location>
        <begin position="343"/>
        <end position="361"/>
    </location>
</feature>
<protein>
    <submittedName>
        <fullName evidence="9">Sugar MFS transporter</fullName>
    </submittedName>
</protein>
<organism evidence="9 10">
    <name type="scientific">Microbulbifer epialgicus</name>
    <dbReference type="NCBI Taxonomy" id="393907"/>
    <lineage>
        <taxon>Bacteria</taxon>
        <taxon>Pseudomonadati</taxon>
        <taxon>Pseudomonadota</taxon>
        <taxon>Gammaproteobacteria</taxon>
        <taxon>Cellvibrionales</taxon>
        <taxon>Microbulbiferaceae</taxon>
        <taxon>Microbulbifer</taxon>
    </lineage>
</organism>
<evidence type="ECO:0000313" key="9">
    <source>
        <dbReference type="EMBL" id="MFA0812375.1"/>
    </source>
</evidence>
<dbReference type="InterPro" id="IPR011701">
    <property type="entry name" value="MFS"/>
</dbReference>
<name>A0ABV4P205_9GAMM</name>
<proteinExistence type="inferred from homology"/>
<dbReference type="InterPro" id="IPR036259">
    <property type="entry name" value="MFS_trans_sf"/>
</dbReference>
<feature type="transmembrane region" description="Helical" evidence="7">
    <location>
        <begin position="179"/>
        <end position="202"/>
    </location>
</feature>
<gene>
    <name evidence="9" type="ORF">ACCI49_15790</name>
</gene>
<keyword evidence="4 7" id="KW-0812">Transmembrane</keyword>
<feature type="transmembrane region" description="Helical" evidence="7">
    <location>
        <begin position="253"/>
        <end position="271"/>
    </location>
</feature>
<reference evidence="9 10" key="1">
    <citation type="submission" date="2024-08" db="EMBL/GenBank/DDBJ databases">
        <authorList>
            <person name="Ishaq N."/>
        </authorList>
    </citation>
    <scope>NUCLEOTIDE SEQUENCE [LARGE SCALE GENOMIC DNA]</scope>
    <source>
        <strain evidence="9 10">DSM 18651</strain>
    </source>
</reference>
<dbReference type="Pfam" id="PF07690">
    <property type="entry name" value="MFS_1"/>
    <property type="match status" value="1"/>
</dbReference>
<feature type="transmembrane region" description="Helical" evidence="7">
    <location>
        <begin position="223"/>
        <end position="241"/>
    </location>
</feature>
<evidence type="ECO:0000256" key="2">
    <source>
        <dbReference type="ARBA" id="ARBA00008335"/>
    </source>
</evidence>
<evidence type="ECO:0000256" key="4">
    <source>
        <dbReference type="ARBA" id="ARBA00022692"/>
    </source>
</evidence>
<dbReference type="PROSITE" id="PS50850">
    <property type="entry name" value="MFS"/>
    <property type="match status" value="1"/>
</dbReference>
<sequence length="446" mass="47390">MSTPTKALNRNIFLVGNLSIFMIGLGFAVRAAIAGNLQSDIYDHIDLANSTAMVGEALGFTFTGFALTLLFGSALVDLVGIKRMLLLSSIGYVLGSLLIIAASMVSPGEGVESLVLAGLLLTGLGWGAVEAASNPMVAAVDPENKTHRLNVLHAWWPAGIVVGGLLGLAISALDLPWQLNLVVLALPAVVMAWLVATTEFPVTERVSSGISYGEMFKEVFKQPMFIVLWVCMWLTAATELAPGQWVDLTLSRVVGMKGILILVYVSMLMFVMRHFAGKLAKKLSTVGLLWLSSLLAAVGLYCLGMARTPLTAFLAATVWGIGVCYMWPTMLATVSERFVRGGALFLGLLGFAGGMAIQFALPKLGAIFDSAKIEAAGGIEAFEKLSGDELDAVLVTASVESFQSLAVVPLILLPIFAFIWLWDRRQAASKKEGSLDNSASTTVGNQ</sequence>
<feature type="transmembrane region" description="Helical" evidence="7">
    <location>
        <begin position="114"/>
        <end position="133"/>
    </location>
</feature>
<feature type="transmembrane region" description="Helical" evidence="7">
    <location>
        <begin position="84"/>
        <end position="102"/>
    </location>
</feature>
<dbReference type="Gene3D" id="1.20.1250.20">
    <property type="entry name" value="MFS general substrate transporter like domains"/>
    <property type="match status" value="1"/>
</dbReference>
<keyword evidence="6 7" id="KW-0472">Membrane</keyword>
<dbReference type="PANTHER" id="PTHR23514">
    <property type="entry name" value="BYPASS OF STOP CODON PROTEIN 6"/>
    <property type="match status" value="1"/>
</dbReference>
<dbReference type="PANTHER" id="PTHR23514:SF3">
    <property type="entry name" value="BYPASS OF STOP CODON PROTEIN 6"/>
    <property type="match status" value="1"/>
</dbReference>
<evidence type="ECO:0000313" key="10">
    <source>
        <dbReference type="Proteomes" id="UP001569428"/>
    </source>
</evidence>
<feature type="transmembrane region" description="Helical" evidence="7">
    <location>
        <begin position="12"/>
        <end position="33"/>
    </location>
</feature>
<comment type="similarity">
    <text evidence="2">Belongs to the major facilitator superfamily.</text>
</comment>
<comment type="subcellular location">
    <subcellularLocation>
        <location evidence="1">Endomembrane system</location>
        <topology evidence="1">Multi-pass membrane protein</topology>
    </subcellularLocation>
</comment>
<keyword evidence="10" id="KW-1185">Reference proteome</keyword>
<evidence type="ECO:0000256" key="3">
    <source>
        <dbReference type="ARBA" id="ARBA00022448"/>
    </source>
</evidence>
<feature type="transmembrane region" description="Helical" evidence="7">
    <location>
        <begin position="283"/>
        <end position="306"/>
    </location>
</feature>
<evidence type="ECO:0000256" key="5">
    <source>
        <dbReference type="ARBA" id="ARBA00022989"/>
    </source>
</evidence>
<feature type="transmembrane region" description="Helical" evidence="7">
    <location>
        <begin position="402"/>
        <end position="422"/>
    </location>
</feature>
<accession>A0ABV4P205</accession>
<feature type="domain" description="Major facilitator superfamily (MFS) profile" evidence="8">
    <location>
        <begin position="12"/>
        <end position="424"/>
    </location>
</feature>
<evidence type="ECO:0000256" key="6">
    <source>
        <dbReference type="ARBA" id="ARBA00023136"/>
    </source>
</evidence>
<dbReference type="SUPFAM" id="SSF103473">
    <property type="entry name" value="MFS general substrate transporter"/>
    <property type="match status" value="1"/>
</dbReference>
<dbReference type="Proteomes" id="UP001569428">
    <property type="component" value="Unassembled WGS sequence"/>
</dbReference>
<dbReference type="InterPro" id="IPR051788">
    <property type="entry name" value="MFS_Transporter"/>
</dbReference>
<feature type="transmembrane region" description="Helical" evidence="7">
    <location>
        <begin position="53"/>
        <end position="72"/>
    </location>
</feature>
<comment type="caution">
    <text evidence="9">The sequence shown here is derived from an EMBL/GenBank/DDBJ whole genome shotgun (WGS) entry which is preliminary data.</text>
</comment>
<feature type="transmembrane region" description="Helical" evidence="7">
    <location>
        <begin position="312"/>
        <end position="331"/>
    </location>
</feature>
<evidence type="ECO:0000259" key="8">
    <source>
        <dbReference type="PROSITE" id="PS50850"/>
    </source>
</evidence>
<feature type="transmembrane region" description="Helical" evidence="7">
    <location>
        <begin position="154"/>
        <end position="173"/>
    </location>
</feature>
<dbReference type="InterPro" id="IPR020846">
    <property type="entry name" value="MFS_dom"/>
</dbReference>
<keyword evidence="5 7" id="KW-1133">Transmembrane helix</keyword>
<dbReference type="EMBL" id="JBGMEK010000039">
    <property type="protein sequence ID" value="MFA0812375.1"/>
    <property type="molecule type" value="Genomic_DNA"/>
</dbReference>
<keyword evidence="3" id="KW-0813">Transport</keyword>
<evidence type="ECO:0000256" key="1">
    <source>
        <dbReference type="ARBA" id="ARBA00004127"/>
    </source>
</evidence>
<evidence type="ECO:0000256" key="7">
    <source>
        <dbReference type="SAM" id="Phobius"/>
    </source>
</evidence>